<dbReference type="Proteomes" id="UP000008143">
    <property type="component" value="Chromosome 7"/>
</dbReference>
<dbReference type="GeneID" id="100170418"/>
<feature type="compositionally biased region" description="Polar residues" evidence="9">
    <location>
        <begin position="449"/>
        <end position="467"/>
    </location>
</feature>
<feature type="compositionally biased region" description="Polar residues" evidence="9">
    <location>
        <begin position="619"/>
        <end position="628"/>
    </location>
</feature>
<evidence type="ECO:0000259" key="10">
    <source>
        <dbReference type="Pfam" id="PF15255"/>
    </source>
</evidence>
<keyword evidence="5" id="KW-0597">Phosphoprotein</keyword>
<dbReference type="PANTHER" id="PTHR21669">
    <property type="entry name" value="CAPZ-INTERACTING PROTEIN AND RELATED PROTEINS"/>
    <property type="match status" value="1"/>
</dbReference>
<feature type="compositionally biased region" description="Basic and acidic residues" evidence="9">
    <location>
        <begin position="893"/>
        <end position="929"/>
    </location>
</feature>
<feature type="region of interest" description="Disordered" evidence="9">
    <location>
        <begin position="1285"/>
        <end position="1322"/>
    </location>
</feature>
<feature type="region of interest" description="Disordered" evidence="9">
    <location>
        <begin position="800"/>
        <end position="946"/>
    </location>
</feature>
<name>A0A8J1JZ03_XENTR</name>
<feature type="compositionally biased region" description="Polar residues" evidence="9">
    <location>
        <begin position="1297"/>
        <end position="1311"/>
    </location>
</feature>
<dbReference type="RefSeq" id="XP_031762245.1">
    <property type="nucleotide sequence ID" value="XM_031906385.1"/>
</dbReference>
<feature type="compositionally biased region" description="Low complexity" evidence="9">
    <location>
        <begin position="690"/>
        <end position="701"/>
    </location>
</feature>
<feature type="compositionally biased region" description="Basic and acidic residues" evidence="9">
    <location>
        <begin position="491"/>
        <end position="517"/>
    </location>
</feature>
<keyword evidence="4" id="KW-1003">Cell membrane</keyword>
<feature type="compositionally biased region" description="Gly residues" evidence="9">
    <location>
        <begin position="344"/>
        <end position="354"/>
    </location>
</feature>
<evidence type="ECO:0000256" key="4">
    <source>
        <dbReference type="ARBA" id="ARBA00022475"/>
    </source>
</evidence>
<dbReference type="GO" id="GO:0036010">
    <property type="term" value="P:protein localization to endosome"/>
    <property type="evidence" value="ECO:0000318"/>
    <property type="project" value="GO_Central"/>
</dbReference>
<evidence type="ECO:0000313" key="13">
    <source>
        <dbReference type="Xenbase" id="XB-GENE-5771000"/>
    </source>
</evidence>
<feature type="region of interest" description="Disordered" evidence="9">
    <location>
        <begin position="983"/>
        <end position="1210"/>
    </location>
</feature>
<evidence type="ECO:0000256" key="1">
    <source>
        <dbReference type="ARBA" id="ARBA00004146"/>
    </source>
</evidence>
<feature type="compositionally biased region" description="Acidic residues" evidence="9">
    <location>
        <begin position="216"/>
        <end position="234"/>
    </location>
</feature>
<keyword evidence="7" id="KW-0472">Membrane</keyword>
<dbReference type="KEGG" id="xtr:100170418"/>
<evidence type="ECO:0000256" key="8">
    <source>
        <dbReference type="ARBA" id="ARBA00038327"/>
    </source>
</evidence>
<feature type="domain" description="FAM21/CAPZIP" evidence="10">
    <location>
        <begin position="938"/>
        <end position="1054"/>
    </location>
</feature>
<feature type="region of interest" description="Disordered" evidence="9">
    <location>
        <begin position="690"/>
        <end position="754"/>
    </location>
</feature>
<dbReference type="GO" id="GO:0005769">
    <property type="term" value="C:early endosome"/>
    <property type="evidence" value="ECO:0000318"/>
    <property type="project" value="GO_Central"/>
</dbReference>
<feature type="region of interest" description="Disordered" evidence="9">
    <location>
        <begin position="198"/>
        <end position="658"/>
    </location>
</feature>
<dbReference type="GO" id="GO:0071203">
    <property type="term" value="C:WASH complex"/>
    <property type="evidence" value="ECO:0000318"/>
    <property type="project" value="GO_Central"/>
</dbReference>
<dbReference type="GO" id="GO:0031901">
    <property type="term" value="C:early endosome membrane"/>
    <property type="evidence" value="ECO:0007669"/>
    <property type="project" value="UniProtKB-SubCell"/>
</dbReference>
<dbReference type="AGR" id="Xenbase:XB-GENE-5771000"/>
<evidence type="ECO:0000256" key="6">
    <source>
        <dbReference type="ARBA" id="ARBA00022753"/>
    </source>
</evidence>
<gene>
    <name evidence="12 13" type="primary">washc2a</name>
</gene>
<evidence type="ECO:0000256" key="9">
    <source>
        <dbReference type="SAM" id="MobiDB-lite"/>
    </source>
</evidence>
<keyword evidence="3" id="KW-0813">Transport</keyword>
<dbReference type="OrthoDB" id="751084at2759"/>
<feature type="compositionally biased region" description="Basic and acidic residues" evidence="9">
    <location>
        <begin position="707"/>
        <end position="738"/>
    </location>
</feature>
<evidence type="ECO:0000256" key="3">
    <source>
        <dbReference type="ARBA" id="ARBA00022448"/>
    </source>
</evidence>
<reference evidence="12" key="1">
    <citation type="submission" date="2025-08" db="UniProtKB">
        <authorList>
            <consortium name="RefSeq"/>
        </authorList>
    </citation>
    <scope>IDENTIFICATION</scope>
    <source>
        <strain evidence="12">Nigerian</strain>
        <tissue evidence="12">Liver and blood</tissue>
    </source>
</reference>
<dbReference type="InterPro" id="IPR029341">
    <property type="entry name" value="FAM21/CAPZIP"/>
</dbReference>
<evidence type="ECO:0000256" key="5">
    <source>
        <dbReference type="ARBA" id="ARBA00022553"/>
    </source>
</evidence>
<evidence type="ECO:0000313" key="12">
    <source>
        <dbReference type="RefSeq" id="XP_031762245.1"/>
    </source>
</evidence>
<comment type="similarity">
    <text evidence="8">Belongs to the FAM21 family.</text>
</comment>
<dbReference type="GO" id="GO:1901981">
    <property type="term" value="F:phosphatidylinositol phosphate binding"/>
    <property type="evidence" value="ECO:0000318"/>
    <property type="project" value="GO_Central"/>
</dbReference>
<dbReference type="GO" id="GO:0005829">
    <property type="term" value="C:cytosol"/>
    <property type="evidence" value="ECO:0007669"/>
    <property type="project" value="GOC"/>
</dbReference>
<feature type="compositionally biased region" description="Basic residues" evidence="9">
    <location>
        <begin position="1018"/>
        <end position="1035"/>
    </location>
</feature>
<evidence type="ECO:0000313" key="11">
    <source>
        <dbReference type="Proteomes" id="UP000008143"/>
    </source>
</evidence>
<feature type="compositionally biased region" description="Basic and acidic residues" evidence="9">
    <location>
        <begin position="1197"/>
        <end position="1210"/>
    </location>
</feature>
<dbReference type="GO" id="GO:1905394">
    <property type="term" value="F:retromer complex binding"/>
    <property type="evidence" value="ECO:0000318"/>
    <property type="project" value="GO_Central"/>
</dbReference>
<keyword evidence="11" id="KW-1185">Reference proteome</keyword>
<dbReference type="GO" id="GO:0042147">
    <property type="term" value="P:retrograde transport, endosome to Golgi"/>
    <property type="evidence" value="ECO:0000318"/>
    <property type="project" value="GO_Central"/>
</dbReference>
<dbReference type="PANTHER" id="PTHR21669:SF38">
    <property type="entry name" value="WASH COMPLEX SUBUNIT 2A-RELATED"/>
    <property type="match status" value="1"/>
</dbReference>
<feature type="compositionally biased region" description="Polar residues" evidence="9">
    <location>
        <begin position="290"/>
        <end position="302"/>
    </location>
</feature>
<feature type="compositionally biased region" description="Polar residues" evidence="9">
    <location>
        <begin position="988"/>
        <end position="1001"/>
    </location>
</feature>
<keyword evidence="6" id="KW-0967">Endosome</keyword>
<sequence length="1322" mass="144786">MNGPANGSAETPVWERPWGLEEIRRSSQNWSLGADAGLLNFLREFSQQTISRTHEIEKQLDGLIRETKATDCRLHNVFNDFLMLSNTQFIENRVYDEEVEDHVVKADAGNKPEQEKTREQKEAELIPKIQEAVNYGLQVLENAFEQLDIKAGNSDSEEEEVNERVEPILEPKDLYIDRPLPLLIGSQQFMQQEDVGLGDLSSEEGSVDNDRGSIIDSEDEKDDEESEDDFDNNSEEEKKLHSTLSDEDEDNGSDLFGDSDKEEEEEDNKTTKTRTKSFADELAARIQSDIPRTQESDQSSVASLEVKKKKEKDKKEVKKLPSDDEDDFFKPPKLTDEDFSPFGSKGGLFSGGKGLFDDDDDEGDIFADVPSKEVKKAEPSPLINSETAHLKKKPPVGGVSLFPGGENVIGSSILAEKDKNKSTTPTQDVAPKPPPSSSLFDDDDGALFGSSNSNHTTNKPGKSQPTTDLFADDNDLFQDKPVAPILAKNKVTKENEPPKENNIESKNHQVPVEKSKPLESSTKKQTKGLFSDEDDSESDLFSPIPSASKSKTATLPAAKTGKALSLFDDEDEEDLFASVPDKKQTAPVTKPAQQNKLTSEEKAPKSGLFSSDEEDPIGTLNQKNTVEKTQPAKAAAVVSKGTREEPLGKKSSLFDNDTDDLFAITKESEKKHNRVSLLFEDDNEGSLFSSVSTTAASTSQAPVNTIEESKLPDTHALISKKESLLTKPTKTEGQKSEPEPPVSVCENKEPLQENKKVKQAVFSEPGEDNLFAASPPADKHAKIKSKNVLSLFDDEDEDFENHTDKTITQRIPGKVSSETSSHKKRTGVFQDEELLFSQELQKDNDPDVDLFASAKKPPSEKPSHTKSSAGMGLFGDDEDDDLFSTAKPKKPPKVPEKKPVNIKEKSDAIKEPPKASEVKKDNLLRRENAECPADSVSIKSKGPSSRIGKLQANLQINPAAMLPGAVPKLAGVRPAIVGISPPPLADTMDNSTSPTASTGIQGVSFESPAQIDTLHSANKARPRNARRRPPTRMGRKLASQDSGETIDDSGVSPTSHTAATTPELAQLNSHQQFDSTVSNMKQSLSENDVQSRVNTKVTTKPLTPNINDLFGSDLFAKRSLPPADASKKQDGPPDNSSANKPGLGTGTKSPASVIDEQNSDDDLFQTVKQKSVKMPKGASLVDNEPSDDLFRVSKSQKKVDIKTVQPKETKSKASNIFEDDIFATEVVKPVKKTKEKKPPSESNLFDENVDIFADLTQKGKEKKAKKKVEPKSIFDDDMDDIFASGSVKHTKQKAKPSETSAEVKSESNVSSIFDDPLNVFSK</sequence>
<protein>
    <submittedName>
        <fullName evidence="12">WASH complex subunit 2A isoform X1</fullName>
    </submittedName>
</protein>
<dbReference type="Pfam" id="PF15255">
    <property type="entry name" value="CAP-ZIP_m"/>
    <property type="match status" value="1"/>
</dbReference>
<proteinExistence type="inferred from homology"/>
<comment type="subcellular location">
    <subcellularLocation>
        <location evidence="2">Cell membrane</location>
    </subcellularLocation>
    <subcellularLocation>
        <location evidence="1">Early endosome membrane</location>
    </subcellularLocation>
</comment>
<dbReference type="Xenbase" id="XB-GENE-5771000">
    <property type="gene designation" value="washc2a"/>
</dbReference>
<accession>A0A8J1JZ03</accession>
<dbReference type="GO" id="GO:0005886">
    <property type="term" value="C:plasma membrane"/>
    <property type="evidence" value="ECO:0007669"/>
    <property type="project" value="UniProtKB-SubCell"/>
</dbReference>
<feature type="compositionally biased region" description="Polar residues" evidence="9">
    <location>
        <begin position="1051"/>
        <end position="1060"/>
    </location>
</feature>
<feature type="compositionally biased region" description="Basic and acidic residues" evidence="9">
    <location>
        <begin position="305"/>
        <end position="336"/>
    </location>
</feature>
<dbReference type="CTD" id="387680"/>
<evidence type="ECO:0000256" key="7">
    <source>
        <dbReference type="ARBA" id="ARBA00023136"/>
    </source>
</evidence>
<organism evidence="11 12">
    <name type="scientific">Xenopus tropicalis</name>
    <name type="common">Western clawed frog</name>
    <name type="synonym">Silurana tropicalis</name>
    <dbReference type="NCBI Taxonomy" id="8364"/>
    <lineage>
        <taxon>Eukaryota</taxon>
        <taxon>Metazoa</taxon>
        <taxon>Chordata</taxon>
        <taxon>Craniata</taxon>
        <taxon>Vertebrata</taxon>
        <taxon>Euteleostomi</taxon>
        <taxon>Amphibia</taxon>
        <taxon>Batrachia</taxon>
        <taxon>Anura</taxon>
        <taxon>Pipoidea</taxon>
        <taxon>Pipidae</taxon>
        <taxon>Xenopodinae</taxon>
        <taxon>Xenopus</taxon>
        <taxon>Silurana</taxon>
    </lineage>
</organism>
<dbReference type="OMA" id="IHTIFYD"/>
<evidence type="ECO:0000256" key="2">
    <source>
        <dbReference type="ARBA" id="ARBA00004236"/>
    </source>
</evidence>
<feature type="compositionally biased region" description="Polar residues" evidence="9">
    <location>
        <begin position="1066"/>
        <end position="1106"/>
    </location>
</feature>